<keyword evidence="4" id="KW-1185">Reference proteome</keyword>
<comment type="similarity">
    <text evidence="1">Belongs to the RCAN family.</text>
</comment>
<evidence type="ECO:0000313" key="4">
    <source>
        <dbReference type="Proteomes" id="UP000241769"/>
    </source>
</evidence>
<evidence type="ECO:0000256" key="2">
    <source>
        <dbReference type="SAM" id="MobiDB-lite"/>
    </source>
</evidence>
<organism evidence="3 4">
    <name type="scientific">Planoprotostelium fungivorum</name>
    <dbReference type="NCBI Taxonomy" id="1890364"/>
    <lineage>
        <taxon>Eukaryota</taxon>
        <taxon>Amoebozoa</taxon>
        <taxon>Evosea</taxon>
        <taxon>Variosea</taxon>
        <taxon>Cavosteliida</taxon>
        <taxon>Cavosteliaceae</taxon>
        <taxon>Planoprotostelium</taxon>
    </lineage>
</organism>
<evidence type="ECO:0000313" key="3">
    <source>
        <dbReference type="EMBL" id="PRP77721.1"/>
    </source>
</evidence>
<accession>A0A2P6N1B7</accession>
<dbReference type="GO" id="GO:0019722">
    <property type="term" value="P:calcium-mediated signaling"/>
    <property type="evidence" value="ECO:0007669"/>
    <property type="project" value="InterPro"/>
</dbReference>
<feature type="compositionally biased region" description="Acidic residues" evidence="2">
    <location>
        <begin position="14"/>
        <end position="25"/>
    </location>
</feature>
<dbReference type="InterPro" id="IPR006931">
    <property type="entry name" value="Calcipressin"/>
</dbReference>
<protein>
    <submittedName>
        <fullName evidence="3">Uncharacterized protein</fullName>
    </submittedName>
</protein>
<dbReference type="InParanoid" id="A0A2P6N1B7"/>
<dbReference type="AlphaFoldDB" id="A0A2P6N1B7"/>
<dbReference type="Proteomes" id="UP000241769">
    <property type="component" value="Unassembled WGS sequence"/>
</dbReference>
<feature type="region of interest" description="Disordered" evidence="2">
    <location>
        <begin position="1"/>
        <end position="27"/>
    </location>
</feature>
<name>A0A2P6N1B7_9EUKA</name>
<dbReference type="Pfam" id="PF04847">
    <property type="entry name" value="Calcipressin"/>
    <property type="match status" value="1"/>
</dbReference>
<evidence type="ECO:0000256" key="1">
    <source>
        <dbReference type="ARBA" id="ARBA00008209"/>
    </source>
</evidence>
<reference evidence="3 4" key="1">
    <citation type="journal article" date="2018" name="Genome Biol. Evol.">
        <title>Multiple Roots of Fruiting Body Formation in Amoebozoa.</title>
        <authorList>
            <person name="Hillmann F."/>
            <person name="Forbes G."/>
            <person name="Novohradska S."/>
            <person name="Ferling I."/>
            <person name="Riege K."/>
            <person name="Groth M."/>
            <person name="Westermann M."/>
            <person name="Marz M."/>
            <person name="Spaller T."/>
            <person name="Winckler T."/>
            <person name="Schaap P."/>
            <person name="Glockner G."/>
        </authorList>
    </citation>
    <scope>NUCLEOTIDE SEQUENCE [LARGE SCALE GENOMIC DNA]</scope>
    <source>
        <strain evidence="3 4">Jena</strain>
    </source>
</reference>
<sequence>MLETQSPNGYHSEEDSEDEGDQIEEETIHKLQNLMVAMARKAMTEQTRTKRPQPGEKYETFDESKIFHYLDVPKAQRNWMLSPPPSPPQGWKPFREAPNMIPFVDLDPVQVDGQTILLENVDQPKITISCT</sequence>
<gene>
    <name evidence="3" type="ORF">PROFUN_00582</name>
</gene>
<comment type="caution">
    <text evidence="3">The sequence shown here is derived from an EMBL/GenBank/DDBJ whole genome shotgun (WGS) entry which is preliminary data.</text>
</comment>
<proteinExistence type="inferred from homology"/>
<dbReference type="EMBL" id="MDYQ01000257">
    <property type="protein sequence ID" value="PRP77721.1"/>
    <property type="molecule type" value="Genomic_DNA"/>
</dbReference>